<evidence type="ECO:0000313" key="2">
    <source>
        <dbReference type="Proteomes" id="UP001206925"/>
    </source>
</evidence>
<protein>
    <submittedName>
        <fullName evidence="1">Uncharacterized protein</fullName>
    </submittedName>
</protein>
<proteinExistence type="predicted"/>
<dbReference type="AlphaFoldDB" id="A0AAD5BXD4"/>
<organism evidence="1 2">
    <name type="scientific">Ambrosia artemisiifolia</name>
    <name type="common">Common ragweed</name>
    <dbReference type="NCBI Taxonomy" id="4212"/>
    <lineage>
        <taxon>Eukaryota</taxon>
        <taxon>Viridiplantae</taxon>
        <taxon>Streptophyta</taxon>
        <taxon>Embryophyta</taxon>
        <taxon>Tracheophyta</taxon>
        <taxon>Spermatophyta</taxon>
        <taxon>Magnoliopsida</taxon>
        <taxon>eudicotyledons</taxon>
        <taxon>Gunneridae</taxon>
        <taxon>Pentapetalae</taxon>
        <taxon>asterids</taxon>
        <taxon>campanulids</taxon>
        <taxon>Asterales</taxon>
        <taxon>Asteraceae</taxon>
        <taxon>Asteroideae</taxon>
        <taxon>Heliantheae alliance</taxon>
        <taxon>Heliantheae</taxon>
        <taxon>Ambrosia</taxon>
    </lineage>
</organism>
<sequence>MEETVHTLIPLKNLLKNNHASHDIGLLGNLLQAYFVFEKDLVRHLLGNIFKDDPNIFSWVTCLNLKDGHGTMV</sequence>
<gene>
    <name evidence="1" type="ORF">M8C21_011527</name>
</gene>
<comment type="caution">
    <text evidence="1">The sequence shown here is derived from an EMBL/GenBank/DDBJ whole genome shotgun (WGS) entry which is preliminary data.</text>
</comment>
<keyword evidence="2" id="KW-1185">Reference proteome</keyword>
<dbReference type="EMBL" id="JAMZMK010010453">
    <property type="protein sequence ID" value="KAI7731416.1"/>
    <property type="molecule type" value="Genomic_DNA"/>
</dbReference>
<accession>A0AAD5BXD4</accession>
<reference evidence="1" key="1">
    <citation type="submission" date="2022-06" db="EMBL/GenBank/DDBJ databases">
        <title>Uncovering the hologenomic basis of an extraordinary plant invasion.</title>
        <authorList>
            <person name="Bieker V.C."/>
            <person name="Martin M.D."/>
            <person name="Gilbert T."/>
            <person name="Hodgins K."/>
            <person name="Battlay P."/>
            <person name="Petersen B."/>
            <person name="Wilson J."/>
        </authorList>
    </citation>
    <scope>NUCLEOTIDE SEQUENCE</scope>
    <source>
        <strain evidence="1">AA19_3_7</strain>
        <tissue evidence="1">Leaf</tissue>
    </source>
</reference>
<evidence type="ECO:0000313" key="1">
    <source>
        <dbReference type="EMBL" id="KAI7731416.1"/>
    </source>
</evidence>
<name>A0AAD5BXD4_AMBAR</name>
<dbReference type="Proteomes" id="UP001206925">
    <property type="component" value="Unassembled WGS sequence"/>
</dbReference>